<dbReference type="STRING" id="317018.AVL63_04515"/>
<protein>
    <recommendedName>
        <fullName evidence="3">DNA polymerase III beta sliding clamp central domain-containing protein</fullName>
    </recommendedName>
</protein>
<evidence type="ECO:0000313" key="1">
    <source>
        <dbReference type="EMBL" id="KUG57792.1"/>
    </source>
</evidence>
<dbReference type="EMBL" id="LQBM01000004">
    <property type="protein sequence ID" value="KUG57792.1"/>
    <property type="molecule type" value="Genomic_DNA"/>
</dbReference>
<sequence>MILHVNTRDLRKALQAVTPHAHDNADTGLAVVHFTPDDQNLYLQASNGYSQSLAIVSIWDHRELTGSPDEDSFDLTIDTAKELLKVFREKKKPENELDDQLSITVRPDEITVTDVSGLFPGKSWTVPNTANSENFPNIPLLFANAIQNGPRGIANRVLASGDILKRFSTAAYVYGYSLTLEPTTRSRMVLISCGDSFLGSLVEPKPTPEDDERHQEWRDDWRGRLPSLGAAITSSRNVRAEVA</sequence>
<organism evidence="1 2">
    <name type="scientific">Nesterenkonia jeotgali</name>
    <dbReference type="NCBI Taxonomy" id="317018"/>
    <lineage>
        <taxon>Bacteria</taxon>
        <taxon>Bacillati</taxon>
        <taxon>Actinomycetota</taxon>
        <taxon>Actinomycetes</taxon>
        <taxon>Micrococcales</taxon>
        <taxon>Micrococcaceae</taxon>
        <taxon>Nesterenkonia</taxon>
    </lineage>
</organism>
<evidence type="ECO:0000313" key="2">
    <source>
        <dbReference type="Proteomes" id="UP000054023"/>
    </source>
</evidence>
<keyword evidence="2" id="KW-1185">Reference proteome</keyword>
<name>A0A0W8IDB9_9MICC</name>
<gene>
    <name evidence="1" type="ORF">AVL63_04515</name>
</gene>
<proteinExistence type="predicted"/>
<reference evidence="2" key="1">
    <citation type="submission" date="2015-12" db="EMBL/GenBank/DDBJ databases">
        <authorList>
            <person name="Nair G.R."/>
            <person name="Kaur G."/>
            <person name="Mayilraj S."/>
        </authorList>
    </citation>
    <scope>NUCLEOTIDE SEQUENCE [LARGE SCALE GENOMIC DNA]</scope>
    <source>
        <strain evidence="2">CD08_7</strain>
    </source>
</reference>
<comment type="caution">
    <text evidence="1">The sequence shown here is derived from an EMBL/GenBank/DDBJ whole genome shotgun (WGS) entry which is preliminary data.</text>
</comment>
<evidence type="ECO:0008006" key="3">
    <source>
        <dbReference type="Google" id="ProtNLM"/>
    </source>
</evidence>
<dbReference type="Proteomes" id="UP000054023">
    <property type="component" value="Unassembled WGS sequence"/>
</dbReference>
<dbReference type="AlphaFoldDB" id="A0A0W8IDB9"/>
<accession>A0A0W8IDB9</accession>